<evidence type="ECO:0000313" key="2">
    <source>
        <dbReference type="Proteomes" id="UP001589896"/>
    </source>
</evidence>
<name>A0ABV6RN15_9GAMM</name>
<dbReference type="InterPro" id="IPR043519">
    <property type="entry name" value="NT_sf"/>
</dbReference>
<dbReference type="SUPFAM" id="SSF81301">
    <property type="entry name" value="Nucleotidyltransferase"/>
    <property type="match status" value="1"/>
</dbReference>
<gene>
    <name evidence="1" type="ORF">ACFFGH_11035</name>
</gene>
<protein>
    <recommendedName>
        <fullName evidence="3">Nucleotidyltransferase domain-containing protein</fullName>
    </recommendedName>
</protein>
<proteinExistence type="predicted"/>
<dbReference type="RefSeq" id="WP_386668171.1">
    <property type="nucleotide sequence ID" value="NZ_JBHLTG010000002.1"/>
</dbReference>
<dbReference type="EMBL" id="JBHLTG010000002">
    <property type="protein sequence ID" value="MFC0678374.1"/>
    <property type="molecule type" value="Genomic_DNA"/>
</dbReference>
<organism evidence="1 2">
    <name type="scientific">Lysobacter korlensis</name>
    <dbReference type="NCBI Taxonomy" id="553636"/>
    <lineage>
        <taxon>Bacteria</taxon>
        <taxon>Pseudomonadati</taxon>
        <taxon>Pseudomonadota</taxon>
        <taxon>Gammaproteobacteria</taxon>
        <taxon>Lysobacterales</taxon>
        <taxon>Lysobacteraceae</taxon>
        <taxon>Lysobacter</taxon>
    </lineage>
</organism>
<accession>A0ABV6RN15</accession>
<evidence type="ECO:0008006" key="3">
    <source>
        <dbReference type="Google" id="ProtNLM"/>
    </source>
</evidence>
<reference evidence="1 2" key="1">
    <citation type="submission" date="2024-09" db="EMBL/GenBank/DDBJ databases">
        <authorList>
            <person name="Sun Q."/>
            <person name="Mori K."/>
        </authorList>
    </citation>
    <scope>NUCLEOTIDE SEQUENCE [LARGE SCALE GENOMIC DNA]</scope>
    <source>
        <strain evidence="1 2">KCTC 23076</strain>
    </source>
</reference>
<dbReference type="Proteomes" id="UP001589896">
    <property type="component" value="Unassembled WGS sequence"/>
</dbReference>
<keyword evidence="2" id="KW-1185">Reference proteome</keyword>
<sequence length="257" mass="28035">MSGLERRFSRFLERLVGVARADDRVVAVVGMGSTAARERVDEWSDHDFALVTRPGFEDVFRHDLSWLPASDRIALSVVEDHGGVKVVYDDGHVLEFGITDVAGLAGWKANAYDVLTGPPEVHAAMAAIAVRPAGETAERDVALVLTQVLIGVGRARRGERLNASDVIRGQAVGHLLRAAAGRLPLDRRAALDDLDPTRRVEQAFPGLASRIERLLVLDVEECARGLLDLTTELLEPGWPGFPRRGVDAVRRRLGWTG</sequence>
<dbReference type="Gene3D" id="3.30.460.10">
    <property type="entry name" value="Beta Polymerase, domain 2"/>
    <property type="match status" value="1"/>
</dbReference>
<evidence type="ECO:0000313" key="1">
    <source>
        <dbReference type="EMBL" id="MFC0678374.1"/>
    </source>
</evidence>
<comment type="caution">
    <text evidence="1">The sequence shown here is derived from an EMBL/GenBank/DDBJ whole genome shotgun (WGS) entry which is preliminary data.</text>
</comment>